<reference evidence="1 2" key="1">
    <citation type="journal article" date="2015" name="Stand. Genomic Sci.">
        <title>Genomic Encyclopedia of Bacterial and Archaeal Type Strains, Phase III: the genomes of soil and plant-associated and newly described type strains.</title>
        <authorList>
            <person name="Whitman W.B."/>
            <person name="Woyke T."/>
            <person name="Klenk H.P."/>
            <person name="Zhou Y."/>
            <person name="Lilburn T.G."/>
            <person name="Beck B.J."/>
            <person name="De Vos P."/>
            <person name="Vandamme P."/>
            <person name="Eisen J.A."/>
            <person name="Garrity G."/>
            <person name="Hugenholtz P."/>
            <person name="Kyrpides N.C."/>
        </authorList>
    </citation>
    <scope>NUCLEOTIDE SEQUENCE [LARGE SCALE GENOMIC DNA]</scope>
    <source>
        <strain evidence="1 2">CV53</strain>
    </source>
</reference>
<gene>
    <name evidence="1" type="ORF">EV146_103232</name>
</gene>
<dbReference type="RefSeq" id="WP_132003241.1">
    <property type="nucleotide sequence ID" value="NZ_JABUHM010000002.1"/>
</dbReference>
<proteinExistence type="predicted"/>
<accession>A0A4R2BKP8</accession>
<comment type="caution">
    <text evidence="1">The sequence shown here is derived from an EMBL/GenBank/DDBJ whole genome shotgun (WGS) entry which is preliminary data.</text>
</comment>
<organism evidence="1 2">
    <name type="scientific">Mesobacillus foraminis</name>
    <dbReference type="NCBI Taxonomy" id="279826"/>
    <lineage>
        <taxon>Bacteria</taxon>
        <taxon>Bacillati</taxon>
        <taxon>Bacillota</taxon>
        <taxon>Bacilli</taxon>
        <taxon>Bacillales</taxon>
        <taxon>Bacillaceae</taxon>
        <taxon>Mesobacillus</taxon>
    </lineage>
</organism>
<protein>
    <submittedName>
        <fullName evidence="1">Uncharacterized protein</fullName>
    </submittedName>
</protein>
<evidence type="ECO:0000313" key="1">
    <source>
        <dbReference type="EMBL" id="TCN26709.1"/>
    </source>
</evidence>
<evidence type="ECO:0000313" key="2">
    <source>
        <dbReference type="Proteomes" id="UP000295689"/>
    </source>
</evidence>
<dbReference type="EMBL" id="SLVV01000003">
    <property type="protein sequence ID" value="TCN26709.1"/>
    <property type="molecule type" value="Genomic_DNA"/>
</dbReference>
<keyword evidence="2" id="KW-1185">Reference proteome</keyword>
<dbReference type="Proteomes" id="UP000295689">
    <property type="component" value="Unassembled WGS sequence"/>
</dbReference>
<dbReference type="AlphaFoldDB" id="A0A4R2BKP8"/>
<sequence length="83" mass="9861">MKNHNFHIDELIEHFANSLPALPNQPVKETGTKILELINQLRQENLFLKEKLRKADNDLKWMEMRADEWMLKAMEKSQNKSSL</sequence>
<name>A0A4R2BKP8_9BACI</name>